<gene>
    <name evidence="2" type="ORF">SAMN04515675_0600</name>
</gene>
<sequence length="96" mass="10943">MKGYWIIFGSDVIDPTAQQEYSRLWAPISEKYSAKVRLLEPGALVESLSTKRVLVVEFPSYEQAKACNIDPAYAEARHFALRAYQREMIMIEGDLA</sequence>
<proteinExistence type="predicted"/>
<name>A0A1H4ZHD7_9PSED</name>
<feature type="domain" description="DUF1330" evidence="1">
    <location>
        <begin position="2"/>
        <end position="93"/>
    </location>
</feature>
<evidence type="ECO:0000259" key="1">
    <source>
        <dbReference type="Pfam" id="PF07045"/>
    </source>
</evidence>
<dbReference type="Pfam" id="PF07045">
    <property type="entry name" value="DUF1330"/>
    <property type="match status" value="1"/>
</dbReference>
<dbReference type="Proteomes" id="UP000182179">
    <property type="component" value="Unassembled WGS sequence"/>
</dbReference>
<dbReference type="RefSeq" id="WP_074851504.1">
    <property type="nucleotide sequence ID" value="NZ_FNTS01000002.1"/>
</dbReference>
<reference evidence="2 3" key="1">
    <citation type="submission" date="2016-10" db="EMBL/GenBank/DDBJ databases">
        <authorList>
            <person name="Varghese N."/>
            <person name="Submissions S."/>
        </authorList>
    </citation>
    <scope>NUCLEOTIDE SEQUENCE [LARGE SCALE GENOMIC DNA]</scope>
    <source>
        <strain evidence="2 3">BS2773</strain>
    </source>
</reference>
<protein>
    <submittedName>
        <fullName evidence="2">Uncharacterized conserved protein, DUF1330 family</fullName>
    </submittedName>
</protein>
<organism evidence="2 3">
    <name type="scientific">Pseudomonas costantinii</name>
    <dbReference type="NCBI Taxonomy" id="168469"/>
    <lineage>
        <taxon>Bacteria</taxon>
        <taxon>Pseudomonadati</taxon>
        <taxon>Pseudomonadota</taxon>
        <taxon>Gammaproteobacteria</taxon>
        <taxon>Pseudomonadales</taxon>
        <taxon>Pseudomonadaceae</taxon>
        <taxon>Pseudomonas</taxon>
    </lineage>
</organism>
<comment type="caution">
    <text evidence="2">The sequence shown here is derived from an EMBL/GenBank/DDBJ whole genome shotgun (WGS) entry which is preliminary data.</text>
</comment>
<dbReference type="SUPFAM" id="SSF54909">
    <property type="entry name" value="Dimeric alpha+beta barrel"/>
    <property type="match status" value="1"/>
</dbReference>
<dbReference type="InterPro" id="IPR010753">
    <property type="entry name" value="DUF1330"/>
</dbReference>
<evidence type="ECO:0000313" key="3">
    <source>
        <dbReference type="Proteomes" id="UP000182179"/>
    </source>
</evidence>
<evidence type="ECO:0000313" key="2">
    <source>
        <dbReference type="EMBL" id="SED29542.1"/>
    </source>
</evidence>
<keyword evidence="3" id="KW-1185">Reference proteome</keyword>
<accession>A0A1H4ZHD7</accession>
<dbReference type="Gene3D" id="3.30.70.100">
    <property type="match status" value="1"/>
</dbReference>
<dbReference type="InterPro" id="IPR011008">
    <property type="entry name" value="Dimeric_a/b-barrel"/>
</dbReference>
<dbReference type="EMBL" id="FNTS01000002">
    <property type="protein sequence ID" value="SED29542.1"/>
    <property type="molecule type" value="Genomic_DNA"/>
</dbReference>